<dbReference type="Proteomes" id="UP000748025">
    <property type="component" value="Unassembled WGS sequence"/>
</dbReference>
<name>A0A9P7NGQ1_9HYPO</name>
<comment type="caution">
    <text evidence="2">The sequence shown here is derived from an EMBL/GenBank/DDBJ whole genome shotgun (WGS) entry which is preliminary data.</text>
</comment>
<keyword evidence="3" id="KW-1185">Reference proteome</keyword>
<feature type="region of interest" description="Disordered" evidence="1">
    <location>
        <begin position="1"/>
        <end position="74"/>
    </location>
</feature>
<organism evidence="2 3">
    <name type="scientific">Claviceps pusilla</name>
    <dbReference type="NCBI Taxonomy" id="123648"/>
    <lineage>
        <taxon>Eukaryota</taxon>
        <taxon>Fungi</taxon>
        <taxon>Dikarya</taxon>
        <taxon>Ascomycota</taxon>
        <taxon>Pezizomycotina</taxon>
        <taxon>Sordariomycetes</taxon>
        <taxon>Hypocreomycetidae</taxon>
        <taxon>Hypocreales</taxon>
        <taxon>Clavicipitaceae</taxon>
        <taxon>Claviceps</taxon>
    </lineage>
</organism>
<dbReference type="AlphaFoldDB" id="A0A9P7NGQ1"/>
<dbReference type="EMBL" id="SRPW01000379">
    <property type="protein sequence ID" value="KAG6015132.1"/>
    <property type="molecule type" value="Genomic_DNA"/>
</dbReference>
<gene>
    <name evidence="2" type="ORF">E4U43_005682</name>
</gene>
<feature type="compositionally biased region" description="Low complexity" evidence="1">
    <location>
        <begin position="20"/>
        <end position="31"/>
    </location>
</feature>
<feature type="compositionally biased region" description="Polar residues" evidence="1">
    <location>
        <begin position="42"/>
        <end position="53"/>
    </location>
</feature>
<accession>A0A9P7NGQ1</accession>
<evidence type="ECO:0000313" key="3">
    <source>
        <dbReference type="Proteomes" id="UP000748025"/>
    </source>
</evidence>
<proteinExistence type="predicted"/>
<protein>
    <submittedName>
        <fullName evidence="2">Uncharacterized protein</fullName>
    </submittedName>
</protein>
<evidence type="ECO:0000256" key="1">
    <source>
        <dbReference type="SAM" id="MobiDB-lite"/>
    </source>
</evidence>
<sequence>MERLVRDPVRNAGIRPSRPPAAYAAMTPAGAAGPGWGLASRNLKSTCAQSNLPASHRTPASIPGDNRQPALPPITSQFGIIDASSISKSLATQPDTQIPFDPHLT</sequence>
<evidence type="ECO:0000313" key="2">
    <source>
        <dbReference type="EMBL" id="KAG6015132.1"/>
    </source>
</evidence>
<reference evidence="2" key="1">
    <citation type="journal article" date="2020" name="bioRxiv">
        <title>Whole genome comparisons of ergot fungi reveals the divergence and evolution of species within the genus Claviceps are the result of varying mechanisms driving genome evolution and host range expansion.</title>
        <authorList>
            <person name="Wyka S.A."/>
            <person name="Mondo S.J."/>
            <person name="Liu M."/>
            <person name="Dettman J."/>
            <person name="Nalam V."/>
            <person name="Broders K.D."/>
        </authorList>
    </citation>
    <scope>NUCLEOTIDE SEQUENCE</scope>
    <source>
        <strain evidence="2">CCC 602</strain>
    </source>
</reference>